<accession>A0AAJ0GSJ8</accession>
<proteinExistence type="predicted"/>
<comment type="caution">
    <text evidence="2">The sequence shown here is derived from an EMBL/GenBank/DDBJ whole genome shotgun (WGS) entry which is preliminary data.</text>
</comment>
<dbReference type="EMBL" id="JAUDZG010000004">
    <property type="protein sequence ID" value="KAK3305309.1"/>
    <property type="molecule type" value="Genomic_DNA"/>
</dbReference>
<evidence type="ECO:0000313" key="3">
    <source>
        <dbReference type="Proteomes" id="UP001273166"/>
    </source>
</evidence>
<dbReference type="Proteomes" id="UP001273166">
    <property type="component" value="Unassembled WGS sequence"/>
</dbReference>
<reference evidence="2" key="2">
    <citation type="submission" date="2023-06" db="EMBL/GenBank/DDBJ databases">
        <authorList>
            <consortium name="Lawrence Berkeley National Laboratory"/>
            <person name="Mondo S.J."/>
            <person name="Hensen N."/>
            <person name="Bonometti L."/>
            <person name="Westerberg I."/>
            <person name="Brannstrom I.O."/>
            <person name="Guillou S."/>
            <person name="Cros-Aarteil S."/>
            <person name="Calhoun S."/>
            <person name="Haridas S."/>
            <person name="Kuo A."/>
            <person name="Pangilinan J."/>
            <person name="Riley R."/>
            <person name="Labutti K."/>
            <person name="Andreopoulos B."/>
            <person name="Lipzen A."/>
            <person name="Chen C."/>
            <person name="Yanf M."/>
            <person name="Daum C."/>
            <person name="Ng V."/>
            <person name="Clum A."/>
            <person name="Steindorff A."/>
            <person name="Ohm R."/>
            <person name="Martin F."/>
            <person name="Silar P."/>
            <person name="Natvig D."/>
            <person name="Lalanne C."/>
            <person name="Gautier V."/>
            <person name="Ament-Velasquez S.L."/>
            <person name="Kruys A."/>
            <person name="Hutchinson M.I."/>
            <person name="Powell A.J."/>
            <person name="Barry K."/>
            <person name="Miller A.N."/>
            <person name="Grigoriev I.V."/>
            <person name="Debuchy R."/>
            <person name="Gladieux P."/>
            <person name="Thoren M.H."/>
            <person name="Johannesson H."/>
        </authorList>
    </citation>
    <scope>NUCLEOTIDE SEQUENCE</scope>
    <source>
        <strain evidence="2">CBS 333.67</strain>
    </source>
</reference>
<feature type="compositionally biased region" description="Low complexity" evidence="1">
    <location>
        <begin position="219"/>
        <end position="241"/>
    </location>
</feature>
<evidence type="ECO:0000256" key="1">
    <source>
        <dbReference type="SAM" id="MobiDB-lite"/>
    </source>
</evidence>
<feature type="compositionally biased region" description="Basic and acidic residues" evidence="1">
    <location>
        <begin position="196"/>
        <end position="214"/>
    </location>
</feature>
<dbReference type="AlphaFoldDB" id="A0AAJ0GSJ8"/>
<dbReference type="GeneID" id="87889218"/>
<organism evidence="2 3">
    <name type="scientific">Chaetomium strumarium</name>
    <dbReference type="NCBI Taxonomy" id="1170767"/>
    <lineage>
        <taxon>Eukaryota</taxon>
        <taxon>Fungi</taxon>
        <taxon>Dikarya</taxon>
        <taxon>Ascomycota</taxon>
        <taxon>Pezizomycotina</taxon>
        <taxon>Sordariomycetes</taxon>
        <taxon>Sordariomycetidae</taxon>
        <taxon>Sordariales</taxon>
        <taxon>Chaetomiaceae</taxon>
        <taxon>Chaetomium</taxon>
    </lineage>
</organism>
<reference evidence="2" key="1">
    <citation type="journal article" date="2023" name="Mol. Phylogenet. Evol.">
        <title>Genome-scale phylogeny and comparative genomics of the fungal order Sordariales.</title>
        <authorList>
            <person name="Hensen N."/>
            <person name="Bonometti L."/>
            <person name="Westerberg I."/>
            <person name="Brannstrom I.O."/>
            <person name="Guillou S."/>
            <person name="Cros-Aarteil S."/>
            <person name="Calhoun S."/>
            <person name="Haridas S."/>
            <person name="Kuo A."/>
            <person name="Mondo S."/>
            <person name="Pangilinan J."/>
            <person name="Riley R."/>
            <person name="LaButti K."/>
            <person name="Andreopoulos B."/>
            <person name="Lipzen A."/>
            <person name="Chen C."/>
            <person name="Yan M."/>
            <person name="Daum C."/>
            <person name="Ng V."/>
            <person name="Clum A."/>
            <person name="Steindorff A."/>
            <person name="Ohm R.A."/>
            <person name="Martin F."/>
            <person name="Silar P."/>
            <person name="Natvig D.O."/>
            <person name="Lalanne C."/>
            <person name="Gautier V."/>
            <person name="Ament-Velasquez S.L."/>
            <person name="Kruys A."/>
            <person name="Hutchinson M.I."/>
            <person name="Powell A.J."/>
            <person name="Barry K."/>
            <person name="Miller A.N."/>
            <person name="Grigoriev I.V."/>
            <person name="Debuchy R."/>
            <person name="Gladieux P."/>
            <person name="Hiltunen Thoren M."/>
            <person name="Johannesson H."/>
        </authorList>
    </citation>
    <scope>NUCLEOTIDE SEQUENCE</scope>
    <source>
        <strain evidence="2">CBS 333.67</strain>
    </source>
</reference>
<feature type="compositionally biased region" description="Basic and acidic residues" evidence="1">
    <location>
        <begin position="129"/>
        <end position="146"/>
    </location>
</feature>
<dbReference type="RefSeq" id="XP_062721089.1">
    <property type="nucleotide sequence ID" value="XM_062870389.1"/>
</dbReference>
<gene>
    <name evidence="2" type="ORF">B0T15DRAFT_555378</name>
</gene>
<name>A0AAJ0GSJ8_9PEZI</name>
<protein>
    <submittedName>
        <fullName evidence="2">Uncharacterized protein</fullName>
    </submittedName>
</protein>
<keyword evidence="3" id="KW-1185">Reference proteome</keyword>
<sequence>MCVGIIGHCSCVRCLEQPNPGKLLRVDFCNEHQERLRGVWKRSLPVQPTIALCPKVTFKRVHDPNSCHCKGVDAVETEQNASTAAAERPSEEPAVVAPWFAAANQSAAIPNADKGKGKVKETQPAPQAGHERAEKEAPTGKFKEPAQHPSQTDREEEPSFPTILKFTPINRKPAVSTSENRPRGGLDSGTPPAGNPKEKEKSATATSKKPDNIIRKRTPLPSSRPRPRPAVSASTSASGTPAPTPDPDTDTDNKSGEEEGEEHSAPQPGHSRPYSPPLVREADGARPGCGPWTVEETIKLLALKSKGLGYSQMQPGLAPGRDELSCYDRIHLLAVKYGYEEYID</sequence>
<feature type="region of interest" description="Disordered" evidence="1">
    <location>
        <begin position="109"/>
        <end position="290"/>
    </location>
</feature>
<evidence type="ECO:0000313" key="2">
    <source>
        <dbReference type="EMBL" id="KAK3305309.1"/>
    </source>
</evidence>